<dbReference type="Pfam" id="PF12498">
    <property type="entry name" value="bZIP_C"/>
    <property type="match status" value="1"/>
</dbReference>
<comment type="subcellular location">
    <subcellularLocation>
        <location evidence="1">Nucleus</location>
    </subcellularLocation>
</comment>
<reference evidence="8 9" key="1">
    <citation type="submission" date="2012-08" db="EMBL/GenBank/DDBJ databases">
        <title>Oryza genome evolution.</title>
        <authorList>
            <person name="Wing R.A."/>
        </authorList>
    </citation>
    <scope>NUCLEOTIDE SEQUENCE</scope>
</reference>
<evidence type="ECO:0000256" key="2">
    <source>
        <dbReference type="ARBA" id="ARBA00023015"/>
    </source>
</evidence>
<dbReference type="GO" id="GO:0005634">
    <property type="term" value="C:nucleus"/>
    <property type="evidence" value="ECO:0007669"/>
    <property type="project" value="UniProtKB-SubCell"/>
</dbReference>
<dbReference type="PANTHER" id="PTHR46408">
    <property type="entry name" value="BASIC LEUCINE ZIPPER 63"/>
    <property type="match status" value="1"/>
</dbReference>
<dbReference type="eggNOG" id="ENOG502QS0A">
    <property type="taxonomic scope" value="Eukaryota"/>
</dbReference>
<dbReference type="InterPro" id="IPR046347">
    <property type="entry name" value="bZIP_sf"/>
</dbReference>
<feature type="region of interest" description="Disordered" evidence="6">
    <location>
        <begin position="197"/>
        <end position="250"/>
    </location>
</feature>
<feature type="compositionally biased region" description="Acidic residues" evidence="6">
    <location>
        <begin position="208"/>
        <end position="217"/>
    </location>
</feature>
<proteinExistence type="predicted"/>
<dbReference type="InterPro" id="IPR004827">
    <property type="entry name" value="bZIP"/>
</dbReference>
<feature type="compositionally biased region" description="Basic and acidic residues" evidence="6">
    <location>
        <begin position="226"/>
        <end position="242"/>
    </location>
</feature>
<name>A0A0D9W052_9ORYZ</name>
<dbReference type="EnsemblPlants" id="LPERR03G31620.1">
    <property type="protein sequence ID" value="LPERR03G31620.1"/>
    <property type="gene ID" value="LPERR03G31620"/>
</dbReference>
<dbReference type="PROSITE" id="PS50217">
    <property type="entry name" value="BZIP"/>
    <property type="match status" value="1"/>
</dbReference>
<dbReference type="InterPro" id="IPR045314">
    <property type="entry name" value="bZIP_plant_GBF1"/>
</dbReference>
<dbReference type="Pfam" id="PF00170">
    <property type="entry name" value="bZIP_1"/>
    <property type="match status" value="1"/>
</dbReference>
<evidence type="ECO:0000256" key="1">
    <source>
        <dbReference type="ARBA" id="ARBA00004123"/>
    </source>
</evidence>
<evidence type="ECO:0000256" key="4">
    <source>
        <dbReference type="ARBA" id="ARBA00023163"/>
    </source>
</evidence>
<dbReference type="SUPFAM" id="SSF57959">
    <property type="entry name" value="Leucine zipper domain"/>
    <property type="match status" value="1"/>
</dbReference>
<feature type="compositionally biased region" description="Polar residues" evidence="6">
    <location>
        <begin position="330"/>
        <end position="339"/>
    </location>
</feature>
<feature type="region of interest" description="Disordered" evidence="6">
    <location>
        <begin position="70"/>
        <end position="89"/>
    </location>
</feature>
<dbReference type="InterPro" id="IPR020983">
    <property type="entry name" value="Basic_leucine-zipper_C"/>
</dbReference>
<keyword evidence="2" id="KW-0805">Transcription regulation</keyword>
<dbReference type="FunFam" id="1.20.5.170:FF:000020">
    <property type="entry name" value="BZIP transcription factor"/>
    <property type="match status" value="1"/>
</dbReference>
<protein>
    <recommendedName>
        <fullName evidence="7">BZIP domain-containing protein</fullName>
    </recommendedName>
</protein>
<keyword evidence="5" id="KW-0539">Nucleus</keyword>
<sequence>MDRVFSVEEISDPFWSAPAPAHQQDGGGGGGAGAGGGRAGGGGGGGGANAMNRCPSEWYFQKFLEEAVLDSPVPNPSPRGEAGGTMRGAGGVVPVDVKQPQLSAAAGTSAVVDPVEYNAMLKQKLEKDLAAVAMWRASGTMPPERSAAGSSLLNSDVSHIGTSNSIAGNATPVQNKLIATSGGLGSQLVQNIDVLVKQPTSSSSREQSDDDDMEGEAETAGSGKPTDQRLQRRKQSNRESARRSRSRKAAHLNELEAQVSQLRVENSSLLRRLADVNQKFNEAAVDNRVLKADVETLRAKVKMAEDSVKRVTGMNALFPAASDMSSLSMPFNGSPSEATSDAAVPIQDDPNNYFATNNDVGGNTYMPDIPSSAQEDEDFVNGALAAGKIGRTASLQRVASLEHLQKRMCGGPASSGSTS</sequence>
<accession>A0A0D9W052</accession>
<dbReference type="GO" id="GO:0003700">
    <property type="term" value="F:DNA-binding transcription factor activity"/>
    <property type="evidence" value="ECO:0007669"/>
    <property type="project" value="InterPro"/>
</dbReference>
<reference evidence="9" key="2">
    <citation type="submission" date="2013-12" db="EMBL/GenBank/DDBJ databases">
        <authorList>
            <person name="Yu Y."/>
            <person name="Lee S."/>
            <person name="de Baynast K."/>
            <person name="Wissotski M."/>
            <person name="Liu L."/>
            <person name="Talag J."/>
            <person name="Goicoechea J."/>
            <person name="Angelova A."/>
            <person name="Jetty R."/>
            <person name="Kudrna D."/>
            <person name="Golser W."/>
            <person name="Rivera L."/>
            <person name="Zhang J."/>
            <person name="Wing R."/>
        </authorList>
    </citation>
    <scope>NUCLEOTIDE SEQUENCE</scope>
</reference>
<dbReference type="HOGENOM" id="CLU_037575_1_1_1"/>
<feature type="region of interest" description="Disordered" evidence="6">
    <location>
        <begin position="12"/>
        <end position="51"/>
    </location>
</feature>
<keyword evidence="9" id="KW-1185">Reference proteome</keyword>
<feature type="region of interest" description="Disordered" evidence="6">
    <location>
        <begin position="330"/>
        <end position="349"/>
    </location>
</feature>
<evidence type="ECO:0000256" key="5">
    <source>
        <dbReference type="ARBA" id="ARBA00023242"/>
    </source>
</evidence>
<dbReference type="SMART" id="SM00338">
    <property type="entry name" value="BRLZ"/>
    <property type="match status" value="1"/>
</dbReference>
<dbReference type="PANTHER" id="PTHR46408:SF10">
    <property type="entry name" value="BASIC LEUCINE ZIPPER 63"/>
    <property type="match status" value="1"/>
</dbReference>
<evidence type="ECO:0000256" key="6">
    <source>
        <dbReference type="SAM" id="MobiDB-lite"/>
    </source>
</evidence>
<evidence type="ECO:0000313" key="9">
    <source>
        <dbReference type="Proteomes" id="UP000032180"/>
    </source>
</evidence>
<evidence type="ECO:0000259" key="7">
    <source>
        <dbReference type="PROSITE" id="PS50217"/>
    </source>
</evidence>
<dbReference type="CDD" id="cd14702">
    <property type="entry name" value="bZIP_plant_GBF1"/>
    <property type="match status" value="1"/>
</dbReference>
<dbReference type="Gramene" id="LPERR03G31620.1">
    <property type="protein sequence ID" value="LPERR03G31620.1"/>
    <property type="gene ID" value="LPERR03G31620"/>
</dbReference>
<organism evidence="8 9">
    <name type="scientific">Leersia perrieri</name>
    <dbReference type="NCBI Taxonomy" id="77586"/>
    <lineage>
        <taxon>Eukaryota</taxon>
        <taxon>Viridiplantae</taxon>
        <taxon>Streptophyta</taxon>
        <taxon>Embryophyta</taxon>
        <taxon>Tracheophyta</taxon>
        <taxon>Spermatophyta</taxon>
        <taxon>Magnoliopsida</taxon>
        <taxon>Liliopsida</taxon>
        <taxon>Poales</taxon>
        <taxon>Poaceae</taxon>
        <taxon>BOP clade</taxon>
        <taxon>Oryzoideae</taxon>
        <taxon>Oryzeae</taxon>
        <taxon>Oryzinae</taxon>
        <taxon>Leersia</taxon>
    </lineage>
</organism>
<evidence type="ECO:0000313" key="8">
    <source>
        <dbReference type="EnsemblPlants" id="LPERR03G31620.1"/>
    </source>
</evidence>
<dbReference type="STRING" id="77586.A0A0D9W052"/>
<reference evidence="8" key="3">
    <citation type="submission" date="2015-04" db="UniProtKB">
        <authorList>
            <consortium name="EnsemblPlants"/>
        </authorList>
    </citation>
    <scope>IDENTIFICATION</scope>
</reference>
<feature type="compositionally biased region" description="Gly residues" evidence="6">
    <location>
        <begin position="25"/>
        <end position="48"/>
    </location>
</feature>
<dbReference type="Proteomes" id="UP000032180">
    <property type="component" value="Chromosome 3"/>
</dbReference>
<evidence type="ECO:0000256" key="3">
    <source>
        <dbReference type="ARBA" id="ARBA00023125"/>
    </source>
</evidence>
<dbReference type="Gene3D" id="1.20.5.170">
    <property type="match status" value="1"/>
</dbReference>
<keyword evidence="3" id="KW-0238">DNA-binding</keyword>
<keyword evidence="4" id="KW-0804">Transcription</keyword>
<dbReference type="AlphaFoldDB" id="A0A0D9W052"/>
<dbReference type="GO" id="GO:0003677">
    <property type="term" value="F:DNA binding"/>
    <property type="evidence" value="ECO:0007669"/>
    <property type="project" value="UniProtKB-KW"/>
</dbReference>
<feature type="domain" description="BZIP" evidence="7">
    <location>
        <begin position="227"/>
        <end position="282"/>
    </location>
</feature>